<dbReference type="GO" id="GO:0004658">
    <property type="term" value="F:propionyl-CoA carboxylase activity"/>
    <property type="evidence" value="ECO:0007669"/>
    <property type="project" value="InterPro"/>
</dbReference>
<reference evidence="1" key="1">
    <citation type="journal article" date="2014" name="Int. J. Syst. Evol. Microbiol.">
        <title>Complete genome sequence of Corynebacterium casei LMG S-19264T (=DSM 44701T), isolated from a smear-ripened cheese.</title>
        <authorList>
            <consortium name="US DOE Joint Genome Institute (JGI-PGF)"/>
            <person name="Walter F."/>
            <person name="Albersmeier A."/>
            <person name="Kalinowski J."/>
            <person name="Ruckert C."/>
        </authorList>
    </citation>
    <scope>NUCLEOTIDE SEQUENCE</scope>
    <source>
        <strain evidence="1">JCM 4956</strain>
    </source>
</reference>
<dbReference type="EMBL" id="BMWD01000060">
    <property type="protein sequence ID" value="GGX99622.1"/>
    <property type="molecule type" value="Genomic_DNA"/>
</dbReference>
<accession>A0A918U6I0</accession>
<evidence type="ECO:0000313" key="1">
    <source>
        <dbReference type="EMBL" id="GGX99622.1"/>
    </source>
</evidence>
<dbReference type="Proteomes" id="UP000645555">
    <property type="component" value="Unassembled WGS sequence"/>
</dbReference>
<name>A0A918U6I0_9ACTN</name>
<dbReference type="AlphaFoldDB" id="A0A918U6I0"/>
<dbReference type="Pfam" id="PF13822">
    <property type="entry name" value="ACC_epsilon"/>
    <property type="match status" value="1"/>
</dbReference>
<sequence length="68" mass="7488">MDGVRGVLRVERGRADEEELAALAAVLLLVRSRSHSHAEVRGRVVAVGRPGIARRWREAGHVPPGSWR</sequence>
<dbReference type="GO" id="GO:0003989">
    <property type="term" value="F:acetyl-CoA carboxylase activity"/>
    <property type="evidence" value="ECO:0007669"/>
    <property type="project" value="InterPro"/>
</dbReference>
<comment type="caution">
    <text evidence="1">The sequence shown here is derived from an EMBL/GenBank/DDBJ whole genome shotgun (WGS) entry which is preliminary data.</text>
</comment>
<reference evidence="1" key="2">
    <citation type="submission" date="2020-09" db="EMBL/GenBank/DDBJ databases">
        <authorList>
            <person name="Sun Q."/>
            <person name="Ohkuma M."/>
        </authorList>
    </citation>
    <scope>NUCLEOTIDE SEQUENCE</scope>
    <source>
        <strain evidence="1">JCM 4956</strain>
    </source>
</reference>
<gene>
    <name evidence="1" type="ORF">GCM10010515_77140</name>
</gene>
<dbReference type="InterPro" id="IPR032716">
    <property type="entry name" value="ACC_epsilon"/>
</dbReference>
<organism evidence="1 2">
    <name type="scientific">Streptomyces fructofermentans</name>
    <dbReference type="NCBI Taxonomy" id="152141"/>
    <lineage>
        <taxon>Bacteria</taxon>
        <taxon>Bacillati</taxon>
        <taxon>Actinomycetota</taxon>
        <taxon>Actinomycetes</taxon>
        <taxon>Kitasatosporales</taxon>
        <taxon>Streptomycetaceae</taxon>
        <taxon>Streptomyces</taxon>
    </lineage>
</organism>
<evidence type="ECO:0000313" key="2">
    <source>
        <dbReference type="Proteomes" id="UP000645555"/>
    </source>
</evidence>
<evidence type="ECO:0008006" key="3">
    <source>
        <dbReference type="Google" id="ProtNLM"/>
    </source>
</evidence>
<proteinExistence type="predicted"/>
<protein>
    <recommendedName>
        <fullName evidence="3">Acyl-CoA carboxylase subunit epsilon</fullName>
    </recommendedName>
</protein>
<dbReference type="RefSeq" id="WP_190040319.1">
    <property type="nucleotide sequence ID" value="NZ_BMWD01000060.1"/>
</dbReference>
<keyword evidence="2" id="KW-1185">Reference proteome</keyword>